<proteinExistence type="predicted"/>
<feature type="compositionally biased region" description="Low complexity" evidence="1">
    <location>
        <begin position="66"/>
        <end position="77"/>
    </location>
</feature>
<dbReference type="EMBL" id="BMAV01015481">
    <property type="protein sequence ID" value="GFY64995.1"/>
    <property type="molecule type" value="Genomic_DNA"/>
</dbReference>
<name>A0A8X6Y5Z6_9ARAC</name>
<feature type="compositionally biased region" description="Basic and acidic residues" evidence="1">
    <location>
        <begin position="42"/>
        <end position="52"/>
    </location>
</feature>
<dbReference type="Proteomes" id="UP000886998">
    <property type="component" value="Unassembled WGS sequence"/>
</dbReference>
<keyword evidence="3" id="KW-1185">Reference proteome</keyword>
<accession>A0A8X6Y5Z6</accession>
<organism evidence="2 3">
    <name type="scientific">Trichonephila inaurata madagascariensis</name>
    <dbReference type="NCBI Taxonomy" id="2747483"/>
    <lineage>
        <taxon>Eukaryota</taxon>
        <taxon>Metazoa</taxon>
        <taxon>Ecdysozoa</taxon>
        <taxon>Arthropoda</taxon>
        <taxon>Chelicerata</taxon>
        <taxon>Arachnida</taxon>
        <taxon>Araneae</taxon>
        <taxon>Araneomorphae</taxon>
        <taxon>Entelegynae</taxon>
        <taxon>Araneoidea</taxon>
        <taxon>Nephilidae</taxon>
        <taxon>Trichonephila</taxon>
        <taxon>Trichonephila inaurata</taxon>
    </lineage>
</organism>
<feature type="non-terminal residue" evidence="2">
    <location>
        <position position="1"/>
    </location>
</feature>
<evidence type="ECO:0000256" key="1">
    <source>
        <dbReference type="SAM" id="MobiDB-lite"/>
    </source>
</evidence>
<comment type="caution">
    <text evidence="2">The sequence shown here is derived from an EMBL/GenBank/DDBJ whole genome shotgun (WGS) entry which is preliminary data.</text>
</comment>
<reference evidence="2" key="1">
    <citation type="submission" date="2020-08" db="EMBL/GenBank/DDBJ databases">
        <title>Multicomponent nature underlies the extraordinary mechanical properties of spider dragline silk.</title>
        <authorList>
            <person name="Kono N."/>
            <person name="Nakamura H."/>
            <person name="Mori M."/>
            <person name="Yoshida Y."/>
            <person name="Ohtoshi R."/>
            <person name="Malay A.D."/>
            <person name="Moran D.A.P."/>
            <person name="Tomita M."/>
            <person name="Numata K."/>
            <person name="Arakawa K."/>
        </authorList>
    </citation>
    <scope>NUCLEOTIDE SEQUENCE</scope>
</reference>
<gene>
    <name evidence="2" type="ORF">TNIN_407151</name>
</gene>
<dbReference type="AlphaFoldDB" id="A0A8X6Y5Z6"/>
<evidence type="ECO:0000313" key="2">
    <source>
        <dbReference type="EMBL" id="GFY64995.1"/>
    </source>
</evidence>
<protein>
    <submittedName>
        <fullName evidence="2">Uncharacterized protein</fullName>
    </submittedName>
</protein>
<feature type="region of interest" description="Disordered" evidence="1">
    <location>
        <begin position="1"/>
        <end position="124"/>
    </location>
</feature>
<evidence type="ECO:0000313" key="3">
    <source>
        <dbReference type="Proteomes" id="UP000886998"/>
    </source>
</evidence>
<feature type="compositionally biased region" description="Basic and acidic residues" evidence="1">
    <location>
        <begin position="1"/>
        <end position="33"/>
    </location>
</feature>
<feature type="compositionally biased region" description="Low complexity" evidence="1">
    <location>
        <begin position="91"/>
        <end position="105"/>
    </location>
</feature>
<sequence>HEVTGCRGETLHRGRGTAKEEEQRSRKTIEQERLPSSSNLNHHQEERCKPKGDQSGPEENDVRGPARTTRVDTTAAVQRQGSPKAGEGAQERTIQSSSQRQSRNSRQQDRQETNGTPANRRIAPLEVLIGDVKDRKKNFFFSQAV</sequence>